<organism evidence="10">
    <name type="scientific">Candidatus Atribacter allofermentans</name>
    <dbReference type="NCBI Taxonomy" id="1852833"/>
    <lineage>
        <taxon>Bacteria</taxon>
        <taxon>Pseudomonadati</taxon>
        <taxon>Atribacterota</taxon>
        <taxon>Atribacteria</taxon>
        <taxon>Atribacterales</taxon>
        <taxon>Atribacteraceae</taxon>
        <taxon>Atribacter</taxon>
    </lineage>
</organism>
<dbReference type="InterPro" id="IPR036094">
    <property type="entry name" value="NadA_sf"/>
</dbReference>
<dbReference type="GO" id="GO:0005737">
    <property type="term" value="C:cytoplasm"/>
    <property type="evidence" value="ECO:0007669"/>
    <property type="project" value="UniProtKB-SubCell"/>
</dbReference>
<comment type="pathway">
    <text evidence="1 9">Cofactor biosynthesis; NAD(+) biosynthesis; quinolinate from iminoaspartate: step 1/1.</text>
</comment>
<protein>
    <recommendedName>
        <fullName evidence="2 9">Quinolinate synthase</fullName>
        <ecNumber evidence="2 9">2.5.1.72</ecNumber>
    </recommendedName>
</protein>
<sequence length="303" mass="34015">MNAVIQQIQELKKMKNAIILVHNYQPPDIQDIADFLGDSLGLSIEASQTDADIIVFCGVRFMAETAKILSPNKVVLLPEKNAGCPMADTITVQEIKKLKSVYPKATVLAYVNTTADVKAECDICCTSANALKIVTDGLKDAKEIIFIPDKNLANYISRKTGRQFILWDGDCPIHAHILPEHIHFQKKLHPDALVVVHPECLPEVIDLADEVQSTEGMSRFIGQSKKSEFIIGTEVGILYRLRKENPEKNFYPASAQAICPDMKKITLEKVLYSLRFGYGEINLPETIRQRAERSIQRMLEYKS</sequence>
<name>A0A1V5SI36_9BACT</name>
<evidence type="ECO:0000256" key="6">
    <source>
        <dbReference type="ARBA" id="ARBA00022723"/>
    </source>
</evidence>
<dbReference type="NCBIfam" id="TIGR00550">
    <property type="entry name" value="nadA"/>
    <property type="match status" value="1"/>
</dbReference>
<dbReference type="GO" id="GO:0046872">
    <property type="term" value="F:metal ion binding"/>
    <property type="evidence" value="ECO:0007669"/>
    <property type="project" value="UniProtKB-KW"/>
</dbReference>
<dbReference type="EC" id="2.5.1.72" evidence="2 9"/>
<evidence type="ECO:0000256" key="3">
    <source>
        <dbReference type="ARBA" id="ARBA00022485"/>
    </source>
</evidence>
<dbReference type="Gene3D" id="3.40.50.10800">
    <property type="entry name" value="NadA-like"/>
    <property type="match status" value="3"/>
</dbReference>
<evidence type="ECO:0000256" key="2">
    <source>
        <dbReference type="ARBA" id="ARBA00012669"/>
    </source>
</evidence>
<dbReference type="GO" id="GO:0034628">
    <property type="term" value="P:'de novo' NAD+ biosynthetic process from L-aspartate"/>
    <property type="evidence" value="ECO:0007669"/>
    <property type="project" value="TreeGrafter"/>
</dbReference>
<comment type="catalytic activity">
    <reaction evidence="9">
        <text>iminosuccinate + dihydroxyacetone phosphate = quinolinate + phosphate + 2 H2O + H(+)</text>
        <dbReference type="Rhea" id="RHEA:25888"/>
        <dbReference type="ChEBI" id="CHEBI:15377"/>
        <dbReference type="ChEBI" id="CHEBI:15378"/>
        <dbReference type="ChEBI" id="CHEBI:29959"/>
        <dbReference type="ChEBI" id="CHEBI:43474"/>
        <dbReference type="ChEBI" id="CHEBI:57642"/>
        <dbReference type="ChEBI" id="CHEBI:77875"/>
        <dbReference type="EC" id="2.5.1.72"/>
    </reaction>
</comment>
<comment type="function">
    <text evidence="9">Catalyzes the condensation of iminoaspartate with dihydroxyacetone phosphate to form quinolinate.</text>
</comment>
<keyword evidence="4 9" id="KW-0662">Pyridine nucleotide biosynthesis</keyword>
<comment type="similarity">
    <text evidence="9">Belongs to the quinolinate synthase family. Type 2 subfamily.</text>
</comment>
<dbReference type="SUPFAM" id="SSF142754">
    <property type="entry name" value="NadA-like"/>
    <property type="match status" value="1"/>
</dbReference>
<comment type="subcellular location">
    <subcellularLocation>
        <location evidence="9">Cytoplasm</location>
    </subcellularLocation>
</comment>
<dbReference type="AlphaFoldDB" id="A0A1V5SI36"/>
<dbReference type="PANTHER" id="PTHR30573:SF0">
    <property type="entry name" value="QUINOLINATE SYNTHASE, CHLOROPLASTIC"/>
    <property type="match status" value="1"/>
</dbReference>
<evidence type="ECO:0000256" key="8">
    <source>
        <dbReference type="ARBA" id="ARBA00023014"/>
    </source>
</evidence>
<evidence type="ECO:0000256" key="1">
    <source>
        <dbReference type="ARBA" id="ARBA00005065"/>
    </source>
</evidence>
<dbReference type="NCBIfam" id="NF006879">
    <property type="entry name" value="PRK09375.1-4"/>
    <property type="match status" value="1"/>
</dbReference>
<evidence type="ECO:0000256" key="5">
    <source>
        <dbReference type="ARBA" id="ARBA00022679"/>
    </source>
</evidence>
<dbReference type="GO" id="GO:0008987">
    <property type="term" value="F:quinolinate synthetase A activity"/>
    <property type="evidence" value="ECO:0007669"/>
    <property type="project" value="UniProtKB-UniRule"/>
</dbReference>
<feature type="binding site" evidence="9">
    <location>
        <position position="127"/>
    </location>
    <ligand>
        <name>iminosuccinate</name>
        <dbReference type="ChEBI" id="CHEBI:77875"/>
    </ligand>
</feature>
<keyword evidence="6 9" id="KW-0479">Metal-binding</keyword>
<dbReference type="PANTHER" id="PTHR30573">
    <property type="entry name" value="QUINOLINATE SYNTHETASE A"/>
    <property type="match status" value="1"/>
</dbReference>
<dbReference type="EMBL" id="MWBQ01000223">
    <property type="protein sequence ID" value="OQA54199.1"/>
    <property type="molecule type" value="Genomic_DNA"/>
</dbReference>
<feature type="binding site" evidence="9">
    <location>
        <begin position="110"/>
        <end position="112"/>
    </location>
    <ligand>
        <name>iminosuccinate</name>
        <dbReference type="ChEBI" id="CHEBI:77875"/>
    </ligand>
</feature>
<feature type="binding site" evidence="9">
    <location>
        <position position="214"/>
    </location>
    <ligand>
        <name>iminosuccinate</name>
        <dbReference type="ChEBI" id="CHEBI:77875"/>
    </ligand>
</feature>
<keyword evidence="3 9" id="KW-0004">4Fe-4S</keyword>
<evidence type="ECO:0000256" key="9">
    <source>
        <dbReference type="HAMAP-Rule" id="MF_00568"/>
    </source>
</evidence>
<feature type="binding site" evidence="9">
    <location>
        <position position="22"/>
    </location>
    <ligand>
        <name>iminosuccinate</name>
        <dbReference type="ChEBI" id="CHEBI:77875"/>
    </ligand>
</feature>
<keyword evidence="7 9" id="KW-0408">Iron</keyword>
<proteinExistence type="inferred from homology"/>
<dbReference type="GO" id="GO:0051539">
    <property type="term" value="F:4 iron, 4 sulfur cluster binding"/>
    <property type="evidence" value="ECO:0007669"/>
    <property type="project" value="UniProtKB-KW"/>
</dbReference>
<gene>
    <name evidence="9 10" type="primary">nadA</name>
    <name evidence="10" type="ORF">BWY41_02208</name>
</gene>
<feature type="binding site" evidence="9">
    <location>
        <position position="84"/>
    </location>
    <ligand>
        <name>[4Fe-4S] cluster</name>
        <dbReference type="ChEBI" id="CHEBI:49883"/>
    </ligand>
</feature>
<dbReference type="Proteomes" id="UP000485569">
    <property type="component" value="Unassembled WGS sequence"/>
</dbReference>
<feature type="binding site" evidence="9">
    <location>
        <position position="171"/>
    </location>
    <ligand>
        <name>[4Fe-4S] cluster</name>
        <dbReference type="ChEBI" id="CHEBI:49883"/>
    </ligand>
</feature>
<reference evidence="10" key="1">
    <citation type="submission" date="2017-02" db="EMBL/GenBank/DDBJ databases">
        <title>Delving into the versatile metabolic prowess of the omnipresent phylum Bacteroidetes.</title>
        <authorList>
            <person name="Nobu M.K."/>
            <person name="Mei R."/>
            <person name="Narihiro T."/>
            <person name="Kuroda K."/>
            <person name="Liu W.-T."/>
        </authorList>
    </citation>
    <scope>NUCLEOTIDE SEQUENCE</scope>
    <source>
        <strain evidence="10">ADurb.Bin276</strain>
    </source>
</reference>
<dbReference type="NCBIfam" id="NF006878">
    <property type="entry name" value="PRK09375.1-2"/>
    <property type="match status" value="1"/>
</dbReference>
<evidence type="ECO:0000256" key="7">
    <source>
        <dbReference type="ARBA" id="ARBA00023004"/>
    </source>
</evidence>
<evidence type="ECO:0000313" key="10">
    <source>
        <dbReference type="EMBL" id="OQA54199.1"/>
    </source>
</evidence>
<feature type="binding site" evidence="9">
    <location>
        <position position="259"/>
    </location>
    <ligand>
        <name>[4Fe-4S] cluster</name>
        <dbReference type="ChEBI" id="CHEBI:49883"/>
    </ligand>
</feature>
<evidence type="ECO:0000256" key="4">
    <source>
        <dbReference type="ARBA" id="ARBA00022642"/>
    </source>
</evidence>
<comment type="caution">
    <text evidence="10">The sequence shown here is derived from an EMBL/GenBank/DDBJ whole genome shotgun (WGS) entry which is preliminary data.</text>
</comment>
<dbReference type="Pfam" id="PF02445">
    <property type="entry name" value="NadA"/>
    <property type="match status" value="1"/>
</dbReference>
<keyword evidence="9" id="KW-0963">Cytoplasm</keyword>
<feature type="binding site" evidence="9">
    <location>
        <position position="39"/>
    </location>
    <ligand>
        <name>iminosuccinate</name>
        <dbReference type="ChEBI" id="CHEBI:77875"/>
    </ligand>
</feature>
<accession>A0A1V5SI36</accession>
<dbReference type="InterPro" id="IPR023066">
    <property type="entry name" value="Quinolinate_synth_type2"/>
</dbReference>
<keyword evidence="8 9" id="KW-0411">Iron-sulfur</keyword>
<dbReference type="UniPathway" id="UPA00253">
    <property type="reaction ID" value="UER00327"/>
</dbReference>
<comment type="cofactor">
    <cofactor evidence="9">
        <name>[4Fe-4S] cluster</name>
        <dbReference type="ChEBI" id="CHEBI:49883"/>
    </cofactor>
    <text evidence="9">Binds 1 [4Fe-4S] cluster per subunit.</text>
</comment>
<dbReference type="HAMAP" id="MF_00568">
    <property type="entry name" value="NadA_type2"/>
    <property type="match status" value="1"/>
</dbReference>
<dbReference type="InterPro" id="IPR003473">
    <property type="entry name" value="NadA"/>
</dbReference>
<feature type="binding site" evidence="9">
    <location>
        <begin position="197"/>
        <end position="199"/>
    </location>
    <ligand>
        <name>iminosuccinate</name>
        <dbReference type="ChEBI" id="CHEBI:77875"/>
    </ligand>
</feature>
<keyword evidence="5 9" id="KW-0808">Transferase</keyword>